<dbReference type="GO" id="GO:0005576">
    <property type="term" value="C:extracellular region"/>
    <property type="evidence" value="ECO:0007669"/>
    <property type="project" value="InterPro"/>
</dbReference>
<keyword evidence="7" id="KW-1185">Reference proteome</keyword>
<evidence type="ECO:0000256" key="4">
    <source>
        <dbReference type="SAM" id="Phobius"/>
    </source>
</evidence>
<sequence>MFYSSQQHTIIFPHPSSEIQLSRQSNQQSEVNKTQLSRRFSNRLMLLAALLLSIIVFEFQSIPSVDAFVRPAGKSGLLKLCPPGGESFATAWQITCGMKRRKKRDIDSQALASISPKNDTQTNPDEPGAEVSAKVQAGDAITNPEPLLKPIAVDSIPSENDKGYKSIQKRSPFWNSFLPDSNPFAYKTVHTEPNPEKEREEEELLYRAPSMTEMMMVCCRFGCSLRDLLPYCDPFGQWDS</sequence>
<keyword evidence="4" id="KW-0472">Membrane</keyword>
<evidence type="ECO:0000313" key="6">
    <source>
        <dbReference type="EMBL" id="KAI1700766.1"/>
    </source>
</evidence>
<comment type="similarity">
    <text evidence="1">Belongs to the insulin family.</text>
</comment>
<feature type="domain" description="Insulin-like" evidence="5">
    <location>
        <begin position="78"/>
        <end position="232"/>
    </location>
</feature>
<keyword evidence="4" id="KW-1133">Transmembrane helix</keyword>
<feature type="region of interest" description="Disordered" evidence="3">
    <location>
        <begin position="107"/>
        <end position="133"/>
    </location>
</feature>
<gene>
    <name evidence="6" type="ORF">DdX_16515</name>
</gene>
<dbReference type="Proteomes" id="UP001201812">
    <property type="component" value="Unassembled WGS sequence"/>
</dbReference>
<keyword evidence="2" id="KW-0732">Signal</keyword>
<dbReference type="EMBL" id="JAKKPZ010000135">
    <property type="protein sequence ID" value="KAI1700766.1"/>
    <property type="molecule type" value="Genomic_DNA"/>
</dbReference>
<feature type="transmembrane region" description="Helical" evidence="4">
    <location>
        <begin position="44"/>
        <end position="62"/>
    </location>
</feature>
<dbReference type="PROSITE" id="PS00262">
    <property type="entry name" value="INSULIN"/>
    <property type="match status" value="1"/>
</dbReference>
<dbReference type="SUPFAM" id="SSF56994">
    <property type="entry name" value="Insulin-like"/>
    <property type="match status" value="1"/>
</dbReference>
<dbReference type="GO" id="GO:0005179">
    <property type="term" value="F:hormone activity"/>
    <property type="evidence" value="ECO:0007669"/>
    <property type="project" value="InterPro"/>
</dbReference>
<accession>A0AAD4QZV9</accession>
<dbReference type="CDD" id="cd00101">
    <property type="entry name" value="IlGF_like"/>
    <property type="match status" value="1"/>
</dbReference>
<dbReference type="InterPro" id="IPR022353">
    <property type="entry name" value="Insulin_CS"/>
</dbReference>
<dbReference type="InterPro" id="IPR016179">
    <property type="entry name" value="Insulin-like"/>
</dbReference>
<evidence type="ECO:0000313" key="7">
    <source>
        <dbReference type="Proteomes" id="UP001201812"/>
    </source>
</evidence>
<feature type="compositionally biased region" description="Polar residues" evidence="3">
    <location>
        <begin position="110"/>
        <end position="124"/>
    </location>
</feature>
<comment type="caution">
    <text evidence="6">The sequence shown here is derived from an EMBL/GenBank/DDBJ whole genome shotgun (WGS) entry which is preliminary data.</text>
</comment>
<reference evidence="6" key="1">
    <citation type="submission" date="2022-01" db="EMBL/GenBank/DDBJ databases">
        <title>Genome Sequence Resource for Two Populations of Ditylenchus destructor, the Migratory Endoparasitic Phytonematode.</title>
        <authorList>
            <person name="Zhang H."/>
            <person name="Lin R."/>
            <person name="Xie B."/>
        </authorList>
    </citation>
    <scope>NUCLEOTIDE SEQUENCE</scope>
    <source>
        <strain evidence="6">BazhouSP</strain>
    </source>
</reference>
<organism evidence="6 7">
    <name type="scientific">Ditylenchus destructor</name>
    <dbReference type="NCBI Taxonomy" id="166010"/>
    <lineage>
        <taxon>Eukaryota</taxon>
        <taxon>Metazoa</taxon>
        <taxon>Ecdysozoa</taxon>
        <taxon>Nematoda</taxon>
        <taxon>Chromadorea</taxon>
        <taxon>Rhabditida</taxon>
        <taxon>Tylenchina</taxon>
        <taxon>Tylenchomorpha</taxon>
        <taxon>Sphaerularioidea</taxon>
        <taxon>Anguinidae</taxon>
        <taxon>Anguininae</taxon>
        <taxon>Ditylenchus</taxon>
    </lineage>
</organism>
<evidence type="ECO:0000256" key="1">
    <source>
        <dbReference type="ARBA" id="ARBA00009034"/>
    </source>
</evidence>
<proteinExistence type="inferred from homology"/>
<dbReference type="SMART" id="SM00078">
    <property type="entry name" value="IlGF"/>
    <property type="match status" value="1"/>
</dbReference>
<evidence type="ECO:0000256" key="3">
    <source>
        <dbReference type="SAM" id="MobiDB-lite"/>
    </source>
</evidence>
<protein>
    <submittedName>
        <fullName evidence="6">Insulin-like peptide 17</fullName>
    </submittedName>
</protein>
<dbReference type="InterPro" id="IPR036438">
    <property type="entry name" value="Insulin-like_sf"/>
</dbReference>
<name>A0AAD4QZV9_9BILA</name>
<evidence type="ECO:0000256" key="2">
    <source>
        <dbReference type="ARBA" id="ARBA00022729"/>
    </source>
</evidence>
<evidence type="ECO:0000259" key="5">
    <source>
        <dbReference type="SMART" id="SM00078"/>
    </source>
</evidence>
<dbReference type="AlphaFoldDB" id="A0AAD4QZV9"/>
<keyword evidence="4" id="KW-0812">Transmembrane</keyword>